<organism evidence="7 8">
    <name type="scientific">Aureliella helgolandensis</name>
    <dbReference type="NCBI Taxonomy" id="2527968"/>
    <lineage>
        <taxon>Bacteria</taxon>
        <taxon>Pseudomonadati</taxon>
        <taxon>Planctomycetota</taxon>
        <taxon>Planctomycetia</taxon>
        <taxon>Pirellulales</taxon>
        <taxon>Pirellulaceae</taxon>
        <taxon>Aureliella</taxon>
    </lineage>
</organism>
<dbReference type="EMBL" id="CP036298">
    <property type="protein sequence ID" value="QDV23177.1"/>
    <property type="molecule type" value="Genomic_DNA"/>
</dbReference>
<proteinExistence type="inferred from homology"/>
<feature type="signal peptide" evidence="4">
    <location>
        <begin position="1"/>
        <end position="17"/>
    </location>
</feature>
<evidence type="ECO:0000313" key="7">
    <source>
        <dbReference type="EMBL" id="QDV23177.1"/>
    </source>
</evidence>
<evidence type="ECO:0000259" key="5">
    <source>
        <dbReference type="Pfam" id="PF01011"/>
    </source>
</evidence>
<reference evidence="7 8" key="1">
    <citation type="submission" date="2019-02" db="EMBL/GenBank/DDBJ databases">
        <title>Deep-cultivation of Planctomycetes and their phenomic and genomic characterization uncovers novel biology.</title>
        <authorList>
            <person name="Wiegand S."/>
            <person name="Jogler M."/>
            <person name="Boedeker C."/>
            <person name="Pinto D."/>
            <person name="Vollmers J."/>
            <person name="Rivas-Marin E."/>
            <person name="Kohn T."/>
            <person name="Peeters S.H."/>
            <person name="Heuer A."/>
            <person name="Rast P."/>
            <person name="Oberbeckmann S."/>
            <person name="Bunk B."/>
            <person name="Jeske O."/>
            <person name="Meyerdierks A."/>
            <person name="Storesund J.E."/>
            <person name="Kallscheuer N."/>
            <person name="Luecker S."/>
            <person name="Lage O.M."/>
            <person name="Pohl T."/>
            <person name="Merkel B.J."/>
            <person name="Hornburger P."/>
            <person name="Mueller R.-W."/>
            <person name="Bruemmer F."/>
            <person name="Labrenz M."/>
            <person name="Spormann A.M."/>
            <person name="Op den Camp H."/>
            <person name="Overmann J."/>
            <person name="Amann R."/>
            <person name="Jetten M.S.M."/>
            <person name="Mascher T."/>
            <person name="Medema M.H."/>
            <person name="Devos D.P."/>
            <person name="Kaster A.-K."/>
            <person name="Ovreas L."/>
            <person name="Rohde M."/>
            <person name="Galperin M.Y."/>
            <person name="Jogler C."/>
        </authorList>
    </citation>
    <scope>NUCLEOTIDE SEQUENCE [LARGE SCALE GENOMIC DNA]</scope>
    <source>
        <strain evidence="7 8">Q31a</strain>
    </source>
</reference>
<evidence type="ECO:0000256" key="1">
    <source>
        <dbReference type="ARBA" id="ARBA00001931"/>
    </source>
</evidence>
<dbReference type="Proteomes" id="UP000318017">
    <property type="component" value="Chromosome"/>
</dbReference>
<dbReference type="Gene3D" id="2.40.128.630">
    <property type="match status" value="1"/>
</dbReference>
<dbReference type="PANTHER" id="PTHR32303">
    <property type="entry name" value="QUINOPROTEIN ALCOHOL DEHYDROGENASE (CYTOCHROME C)"/>
    <property type="match status" value="1"/>
</dbReference>
<evidence type="ECO:0000313" key="8">
    <source>
        <dbReference type="Proteomes" id="UP000318017"/>
    </source>
</evidence>
<dbReference type="SMART" id="SM00564">
    <property type="entry name" value="PQQ"/>
    <property type="match status" value="5"/>
</dbReference>
<dbReference type="Pfam" id="PF13360">
    <property type="entry name" value="PQQ_2"/>
    <property type="match status" value="1"/>
</dbReference>
<accession>A0A518G3K0</accession>
<feature type="domain" description="Pyrrolo-quinoline quinone repeat" evidence="6">
    <location>
        <begin position="443"/>
        <end position="560"/>
    </location>
</feature>
<dbReference type="RefSeq" id="WP_197356357.1">
    <property type="nucleotide sequence ID" value="NZ_CP036298.1"/>
</dbReference>
<dbReference type="EC" id="1.1.2.8" evidence="7"/>
<dbReference type="Gene3D" id="2.140.10.10">
    <property type="entry name" value="Quinoprotein alcohol dehydrogenase-like superfamily"/>
    <property type="match status" value="1"/>
</dbReference>
<dbReference type="KEGG" id="ahel:Q31a_14750"/>
<dbReference type="Pfam" id="PF01011">
    <property type="entry name" value="PQQ"/>
    <property type="match status" value="1"/>
</dbReference>
<feature type="chain" id="PRO_5022233281" evidence="4">
    <location>
        <begin position="18"/>
        <end position="595"/>
    </location>
</feature>
<protein>
    <submittedName>
        <fullName evidence="7">Alcohol dehydrogenase [cytochrome c]</fullName>
        <ecNumber evidence="7">1.1.2.8</ecNumber>
    </submittedName>
</protein>
<comment type="cofactor">
    <cofactor evidence="1">
        <name>pyrroloquinoline quinone</name>
        <dbReference type="ChEBI" id="CHEBI:58442"/>
    </cofactor>
</comment>
<dbReference type="AlphaFoldDB" id="A0A518G3K0"/>
<keyword evidence="3 7" id="KW-0560">Oxidoreductase</keyword>
<name>A0A518G3K0_9BACT</name>
<dbReference type="SUPFAM" id="SSF50998">
    <property type="entry name" value="Quinoprotein alcohol dehydrogenase-like"/>
    <property type="match status" value="2"/>
</dbReference>
<dbReference type="InterPro" id="IPR002372">
    <property type="entry name" value="PQQ_rpt_dom"/>
</dbReference>
<evidence type="ECO:0000256" key="2">
    <source>
        <dbReference type="ARBA" id="ARBA00008156"/>
    </source>
</evidence>
<feature type="domain" description="Pyrrolo-quinoline quinone repeat" evidence="5">
    <location>
        <begin position="23"/>
        <end position="386"/>
    </location>
</feature>
<gene>
    <name evidence="7" type="primary">adhA</name>
    <name evidence="7" type="ORF">Q31a_14750</name>
</gene>
<dbReference type="InterPro" id="IPR018391">
    <property type="entry name" value="PQQ_b-propeller_rpt"/>
</dbReference>
<keyword evidence="4" id="KW-0732">Signal</keyword>
<evidence type="ECO:0000259" key="6">
    <source>
        <dbReference type="Pfam" id="PF13360"/>
    </source>
</evidence>
<evidence type="ECO:0000256" key="4">
    <source>
        <dbReference type="SAM" id="SignalP"/>
    </source>
</evidence>
<evidence type="ECO:0000256" key="3">
    <source>
        <dbReference type="ARBA" id="ARBA00023002"/>
    </source>
</evidence>
<keyword evidence="8" id="KW-1185">Reference proteome</keyword>
<dbReference type="InterPro" id="IPR011047">
    <property type="entry name" value="Quinoprotein_ADH-like_sf"/>
</dbReference>
<dbReference type="PANTHER" id="PTHR32303:SF10">
    <property type="entry name" value="OUTER MEMBRANE PROTEIN ASSEMBLY FACTOR BAMB"/>
    <property type="match status" value="1"/>
</dbReference>
<sequence length="595" mass="64520" precursor="true">MPRAICIFLLLTNSVFAQDPQDWKQYNHGNVGWRFNASEKTLNPTTVSYMVEKWRFPPRNSDTEIGIVHATPIVVNGFVYFGTTRTNPTFYKLTPSGQLCWKYPIESVITAEKQDPYIVYGSESAVDGVLNSALVTDDSVYFGTFGGQLICLDRFSGELKWRVLTKEPPFTSAHGANTIMSSPIIADGKLIVAGGGFEHSLGAVPEYPCCSGRGFVAAFAPATGKEIWVFNIGPEPEQFDEPVAMTSVDGKIEFVAGPSTSSVWCTPSYDAAAKVLYFGTDTHNAPRRPTADDSRLYNKYSSAIIAIQVTDGQEKWVRQLVKNDVWNNAVPAYSESTGEYKDLSIGDTPKLYSLEIEGKVRDVLGVGCKNGSFYVIDRHTGQILTQTPTYQGPPTPGASASAEDNILALPSAIGGIQTGCAYDGSSIYVNGIDWPALSLSLSRLTAMDAPTGGRVTSLQSNALAENWRHERPKVQYANVADEREYLSGDPVASGIAVANGVLFFTTTISGKLTALDAASGKMIKEFEIGPIWCGPSVSRGRVYVGSGNDLFRPWNAEKAEQRPKGFSLPLTQTGAVYSFGLPGEDEVARLSETEK</sequence>
<comment type="similarity">
    <text evidence="2">Belongs to the bacterial PQQ dehydrogenase family.</text>
</comment>
<dbReference type="GO" id="GO:0052934">
    <property type="term" value="F:alcohol dehydrogenase (cytochrome c) activity"/>
    <property type="evidence" value="ECO:0007669"/>
    <property type="project" value="UniProtKB-EC"/>
</dbReference>